<comment type="function">
    <text evidence="2 8">Synthesizes alpha-1,4-glucan chains using ADP-glucose.</text>
</comment>
<dbReference type="InterPro" id="IPR011835">
    <property type="entry name" value="GS/SS"/>
</dbReference>
<dbReference type="Pfam" id="PF00534">
    <property type="entry name" value="Glycos_transf_1"/>
    <property type="match status" value="1"/>
</dbReference>
<dbReference type="HOGENOM" id="CLU_009583_18_2_7"/>
<keyword evidence="12" id="KW-1185">Reference proteome</keyword>
<organism evidence="11 12">
    <name type="scientific">Pelobacter propionicus (strain DSM 2379 / NBRC 103807 / OttBd1)</name>
    <dbReference type="NCBI Taxonomy" id="338966"/>
    <lineage>
        <taxon>Bacteria</taxon>
        <taxon>Pseudomonadati</taxon>
        <taxon>Thermodesulfobacteriota</taxon>
        <taxon>Desulfuromonadia</taxon>
        <taxon>Desulfuromonadales</taxon>
        <taxon>Desulfuromonadaceae</taxon>
        <taxon>Pelobacter</taxon>
    </lineage>
</organism>
<dbReference type="STRING" id="338966.Ppro_0293"/>
<dbReference type="Pfam" id="PF08323">
    <property type="entry name" value="Glyco_transf_5"/>
    <property type="match status" value="1"/>
</dbReference>
<dbReference type="CAZy" id="GT5">
    <property type="family name" value="Glycosyltransferase Family 5"/>
</dbReference>
<dbReference type="GO" id="GO:0005829">
    <property type="term" value="C:cytosol"/>
    <property type="evidence" value="ECO:0007669"/>
    <property type="project" value="TreeGrafter"/>
</dbReference>
<reference evidence="11 12" key="1">
    <citation type="submission" date="2006-10" db="EMBL/GenBank/DDBJ databases">
        <title>Complete sequence of chromosome of Pelobacter propionicus DSM 2379.</title>
        <authorList>
            <consortium name="US DOE Joint Genome Institute"/>
            <person name="Copeland A."/>
            <person name="Lucas S."/>
            <person name="Lapidus A."/>
            <person name="Barry K."/>
            <person name="Detter J.C."/>
            <person name="Glavina del Rio T."/>
            <person name="Hammon N."/>
            <person name="Israni S."/>
            <person name="Dalin E."/>
            <person name="Tice H."/>
            <person name="Pitluck S."/>
            <person name="Saunders E."/>
            <person name="Brettin T."/>
            <person name="Bruce D."/>
            <person name="Han C."/>
            <person name="Tapia R."/>
            <person name="Schmutz J."/>
            <person name="Larimer F."/>
            <person name="Land M."/>
            <person name="Hauser L."/>
            <person name="Kyrpides N."/>
            <person name="Kim E."/>
            <person name="Lovley D."/>
            <person name="Richardson P."/>
        </authorList>
    </citation>
    <scope>NUCLEOTIDE SEQUENCE [LARGE SCALE GENOMIC DNA]</scope>
    <source>
        <strain evidence="12">DSM 2379 / NBRC 103807 / OttBd1</strain>
    </source>
</reference>
<evidence type="ECO:0000259" key="9">
    <source>
        <dbReference type="Pfam" id="PF00534"/>
    </source>
</evidence>
<dbReference type="SUPFAM" id="SSF53756">
    <property type="entry name" value="UDP-Glycosyltransferase/glycogen phosphorylase"/>
    <property type="match status" value="1"/>
</dbReference>
<comment type="pathway">
    <text evidence="3 8">Glycan biosynthesis; glycogen biosynthesis.</text>
</comment>
<comment type="similarity">
    <text evidence="4 8">Belongs to the glycosyltransferase 1 family. Bacterial/plant glycogen synthase subfamily.</text>
</comment>
<gene>
    <name evidence="8" type="primary">glgA</name>
    <name evidence="11" type="ordered locus">Ppro_0293</name>
</gene>
<dbReference type="EMBL" id="CP000482">
    <property type="protein sequence ID" value="ABK97927.1"/>
    <property type="molecule type" value="Genomic_DNA"/>
</dbReference>
<evidence type="ECO:0000256" key="1">
    <source>
        <dbReference type="ARBA" id="ARBA00001478"/>
    </source>
</evidence>
<dbReference type="RefSeq" id="WP_011734241.1">
    <property type="nucleotide sequence ID" value="NC_008609.1"/>
</dbReference>
<dbReference type="GO" id="GO:0009011">
    <property type="term" value="F:alpha-1,4-glucan glucosyltransferase (ADP-glucose donor) activity"/>
    <property type="evidence" value="ECO:0007669"/>
    <property type="project" value="UniProtKB-UniRule"/>
</dbReference>
<dbReference type="UniPathway" id="UPA00164"/>
<evidence type="ECO:0000256" key="5">
    <source>
        <dbReference type="ARBA" id="ARBA00022676"/>
    </source>
</evidence>
<name>A1AKQ7_PELPD</name>
<dbReference type="NCBIfam" id="NF001899">
    <property type="entry name" value="PRK00654.1-2"/>
    <property type="match status" value="1"/>
</dbReference>
<proteinExistence type="inferred from homology"/>
<dbReference type="eggNOG" id="COG0297">
    <property type="taxonomic scope" value="Bacteria"/>
</dbReference>
<feature type="domain" description="Glycosyl transferase family 1" evidence="9">
    <location>
        <begin position="305"/>
        <end position="447"/>
    </location>
</feature>
<feature type="binding site" evidence="8">
    <location>
        <position position="22"/>
    </location>
    <ligand>
        <name>ADP-alpha-D-glucose</name>
        <dbReference type="ChEBI" id="CHEBI:57498"/>
    </ligand>
</feature>
<evidence type="ECO:0000256" key="8">
    <source>
        <dbReference type="HAMAP-Rule" id="MF_00484"/>
    </source>
</evidence>
<dbReference type="PANTHER" id="PTHR45825">
    <property type="entry name" value="GRANULE-BOUND STARCH SYNTHASE 1, CHLOROPLASTIC/AMYLOPLASTIC"/>
    <property type="match status" value="1"/>
</dbReference>
<dbReference type="InterPro" id="IPR013534">
    <property type="entry name" value="Starch_synth_cat_dom"/>
</dbReference>
<keyword evidence="6 8" id="KW-0808">Transferase</keyword>
<evidence type="ECO:0000313" key="11">
    <source>
        <dbReference type="EMBL" id="ABK97927.1"/>
    </source>
</evidence>
<evidence type="ECO:0000256" key="4">
    <source>
        <dbReference type="ARBA" id="ARBA00010281"/>
    </source>
</evidence>
<protein>
    <recommendedName>
        <fullName evidence="8">Glycogen synthase</fullName>
        <ecNumber evidence="8">2.4.1.21</ecNumber>
    </recommendedName>
    <alternativeName>
        <fullName evidence="8">Starch [bacterial glycogen] synthase</fullName>
    </alternativeName>
</protein>
<dbReference type="CDD" id="cd03791">
    <property type="entry name" value="GT5_Glycogen_synthase_DULL1-like"/>
    <property type="match status" value="1"/>
</dbReference>
<evidence type="ECO:0000259" key="10">
    <source>
        <dbReference type="Pfam" id="PF08323"/>
    </source>
</evidence>
<keyword evidence="7 8" id="KW-0320">Glycogen biosynthesis</keyword>
<sequence length="506" mass="56810">MMNSPEKLSILFAASEAAPFAKEGGLGDVVGALPKYLSRMGHDARVVIPRYYSVNREKFDLRPLPGTLVVPMGIMGNQYCSVLEGRLPGSDVPIYFLEHEGYYGRAGLYQQDGEGYLDNDNRFVFLSKAALELCKMLDFRPDVVHAHDWHTGAIPVLLNTSYLHDRLVGDAAALLTLHNMQHQGNFYPGLMEVLGIGWKHFNYLEMEKDDQVNLLKGGIYHATLLNTVSAGYAREIQTPEFGWGLEGVVRDRGRDLHGILNGVDYEEWNPASDRFIAAHYSARTVKKGKAACKRDLQETMGLPQRDDVPLLGVVSRMVKQKGTDLLAEAIHRILEMDLQFVMVGNGEPWSHFYFGDIAAQYPEKFACLIGYNEALAHKVEAGSDFFVMPSAFEPCGLNQMYSLAYGTPPIVRATGGLEDSVENFDEETLTGTGFKFWSHSAQALFDTVGWAVYTYYNNPQGLAALRKNGMAQRFTWDDAALKYEELYRKAIKLRRGAEYYRNRFGE</sequence>
<evidence type="ECO:0000256" key="3">
    <source>
        <dbReference type="ARBA" id="ARBA00004964"/>
    </source>
</evidence>
<dbReference type="AlphaFoldDB" id="A1AKQ7"/>
<dbReference type="PANTHER" id="PTHR45825:SF11">
    <property type="entry name" value="ALPHA AMYLASE DOMAIN-CONTAINING PROTEIN"/>
    <property type="match status" value="1"/>
</dbReference>
<feature type="domain" description="Starch synthase catalytic" evidence="10">
    <location>
        <begin position="10"/>
        <end position="250"/>
    </location>
</feature>
<dbReference type="Proteomes" id="UP000006732">
    <property type="component" value="Chromosome"/>
</dbReference>
<dbReference type="GO" id="GO:0005978">
    <property type="term" value="P:glycogen biosynthetic process"/>
    <property type="evidence" value="ECO:0007669"/>
    <property type="project" value="UniProtKB-UniRule"/>
</dbReference>
<accession>A1AKQ7</accession>
<comment type="catalytic activity">
    <reaction evidence="1 8">
        <text>[(1-&gt;4)-alpha-D-glucosyl](n) + ADP-alpha-D-glucose = [(1-&gt;4)-alpha-D-glucosyl](n+1) + ADP + H(+)</text>
        <dbReference type="Rhea" id="RHEA:18189"/>
        <dbReference type="Rhea" id="RHEA-COMP:9584"/>
        <dbReference type="Rhea" id="RHEA-COMP:9587"/>
        <dbReference type="ChEBI" id="CHEBI:15378"/>
        <dbReference type="ChEBI" id="CHEBI:15444"/>
        <dbReference type="ChEBI" id="CHEBI:57498"/>
        <dbReference type="ChEBI" id="CHEBI:456216"/>
        <dbReference type="EC" id="2.4.1.21"/>
    </reaction>
</comment>
<dbReference type="HAMAP" id="MF_00484">
    <property type="entry name" value="Glycogen_synth"/>
    <property type="match status" value="1"/>
</dbReference>
<evidence type="ECO:0000256" key="7">
    <source>
        <dbReference type="ARBA" id="ARBA00023056"/>
    </source>
</evidence>
<evidence type="ECO:0000256" key="2">
    <source>
        <dbReference type="ARBA" id="ARBA00002764"/>
    </source>
</evidence>
<dbReference type="Gene3D" id="3.40.50.2000">
    <property type="entry name" value="Glycogen Phosphorylase B"/>
    <property type="match status" value="2"/>
</dbReference>
<dbReference type="InterPro" id="IPR001296">
    <property type="entry name" value="Glyco_trans_1"/>
</dbReference>
<dbReference type="EC" id="2.4.1.21" evidence="8"/>
<evidence type="ECO:0000256" key="6">
    <source>
        <dbReference type="ARBA" id="ARBA00022679"/>
    </source>
</evidence>
<evidence type="ECO:0000313" key="12">
    <source>
        <dbReference type="Proteomes" id="UP000006732"/>
    </source>
</evidence>
<dbReference type="KEGG" id="ppd:Ppro_0293"/>
<dbReference type="GO" id="GO:0004373">
    <property type="term" value="F:alpha-1,4-glucan glucosyltransferase (UDP-glucose donor) activity"/>
    <property type="evidence" value="ECO:0007669"/>
    <property type="project" value="InterPro"/>
</dbReference>
<keyword evidence="5 8" id="KW-0328">Glycosyltransferase</keyword>
<dbReference type="NCBIfam" id="TIGR02095">
    <property type="entry name" value="glgA"/>
    <property type="match status" value="1"/>
</dbReference>